<feature type="chain" id="PRO_5019807206" evidence="3">
    <location>
        <begin position="21"/>
        <end position="285"/>
    </location>
</feature>
<feature type="transmembrane region" description="Helical" evidence="2">
    <location>
        <begin position="257"/>
        <end position="274"/>
    </location>
</feature>
<organism evidence="4 5">
    <name type="scientific">Maricaulis maris</name>
    <dbReference type="NCBI Taxonomy" id="74318"/>
    <lineage>
        <taxon>Bacteria</taxon>
        <taxon>Pseudomonadati</taxon>
        <taxon>Pseudomonadota</taxon>
        <taxon>Alphaproteobacteria</taxon>
        <taxon>Maricaulales</taxon>
        <taxon>Maricaulaceae</taxon>
        <taxon>Maricaulis</taxon>
    </lineage>
</organism>
<reference evidence="4 5" key="1">
    <citation type="submission" date="2018-10" db="EMBL/GenBank/DDBJ databases">
        <title>Genomic Encyclopedia of Type Strains, Phase IV (KMG-IV): sequencing the most valuable type-strain genomes for metagenomic binning, comparative biology and taxonomic classification.</title>
        <authorList>
            <person name="Goeker M."/>
        </authorList>
    </citation>
    <scope>NUCLEOTIDE SEQUENCE [LARGE SCALE GENOMIC DNA]</scope>
    <source>
        <strain evidence="4 5">DSM 4734</strain>
    </source>
</reference>
<keyword evidence="2" id="KW-0472">Membrane</keyword>
<dbReference type="EMBL" id="RBIM01000003">
    <property type="protein sequence ID" value="RKR00496.1"/>
    <property type="molecule type" value="Genomic_DNA"/>
</dbReference>
<protein>
    <submittedName>
        <fullName evidence="4">Uncharacterized protein</fullName>
    </submittedName>
</protein>
<feature type="region of interest" description="Disordered" evidence="1">
    <location>
        <begin position="60"/>
        <end position="89"/>
    </location>
</feature>
<evidence type="ECO:0000313" key="5">
    <source>
        <dbReference type="Proteomes" id="UP000273675"/>
    </source>
</evidence>
<proteinExistence type="predicted"/>
<evidence type="ECO:0000256" key="1">
    <source>
        <dbReference type="SAM" id="MobiDB-lite"/>
    </source>
</evidence>
<evidence type="ECO:0000256" key="2">
    <source>
        <dbReference type="SAM" id="Phobius"/>
    </source>
</evidence>
<evidence type="ECO:0000313" key="4">
    <source>
        <dbReference type="EMBL" id="RKR00496.1"/>
    </source>
</evidence>
<feature type="signal peptide" evidence="3">
    <location>
        <begin position="1"/>
        <end position="20"/>
    </location>
</feature>
<comment type="caution">
    <text evidence="4">The sequence shown here is derived from an EMBL/GenBank/DDBJ whole genome shotgun (WGS) entry which is preliminary data.</text>
</comment>
<dbReference type="Proteomes" id="UP000273675">
    <property type="component" value="Unassembled WGS sequence"/>
</dbReference>
<feature type="region of interest" description="Disordered" evidence="1">
    <location>
        <begin position="223"/>
        <end position="244"/>
    </location>
</feature>
<sequence>MKTLTVSTLVLIVATAGAQAQLGGVTETAGSVRQSTELGLDPTLDSADVRGVGNGLSRIDQMRADRARRAARRASQAAEDAAPQASASAQAGAEASAAAVADTSAERVVGASAAADAHAAADAAVQPGTTPSLPQRVEPAVRDRVGEARARIETTSLPAPQSGAVVRADIPETPDVSVETPAPRVAVSTPAPAVRQSRTVYVAPAPAPLPSRSTRVETRTEIVRETTGARSVDPAPANRPDAPGPVRRVAGAAVEHGLPLCIAALLILGLILAARELTRPRGRSA</sequence>
<keyword evidence="2" id="KW-1133">Transmembrane helix</keyword>
<accession>A0A495DG22</accession>
<gene>
    <name evidence="4" type="ORF">C7435_1704</name>
</gene>
<dbReference type="AlphaFoldDB" id="A0A495DG22"/>
<evidence type="ECO:0000256" key="3">
    <source>
        <dbReference type="SAM" id="SignalP"/>
    </source>
</evidence>
<feature type="compositionally biased region" description="Low complexity" evidence="1">
    <location>
        <begin position="73"/>
        <end position="89"/>
    </location>
</feature>
<name>A0A495DG22_9PROT</name>
<keyword evidence="3" id="KW-0732">Signal</keyword>
<keyword evidence="2" id="KW-0812">Transmembrane</keyword>